<dbReference type="Proteomes" id="UP000010296">
    <property type="component" value="Unassembled WGS sequence"/>
</dbReference>
<comment type="caution">
    <text evidence="2">The sequence shown here is derived from an EMBL/GenBank/DDBJ whole genome shotgun (WGS) entry which is preliminary data.</text>
</comment>
<gene>
    <name evidence="2" type="ORF">HMPREF9088_2404</name>
</gene>
<evidence type="ECO:0000313" key="3">
    <source>
        <dbReference type="Proteomes" id="UP000010296"/>
    </source>
</evidence>
<reference evidence="2 3" key="1">
    <citation type="submission" date="2010-12" db="EMBL/GenBank/DDBJ databases">
        <authorList>
            <person name="Muzny D."/>
            <person name="Qin X."/>
            <person name="Deng J."/>
            <person name="Jiang H."/>
            <person name="Liu Y."/>
            <person name="Qu J."/>
            <person name="Song X.-Z."/>
            <person name="Zhang L."/>
            <person name="Thornton R."/>
            <person name="Coyle M."/>
            <person name="Francisco L."/>
            <person name="Jackson L."/>
            <person name="Javaid M."/>
            <person name="Korchina V."/>
            <person name="Kovar C."/>
            <person name="Mata R."/>
            <person name="Mathew T."/>
            <person name="Ngo R."/>
            <person name="Nguyen L."/>
            <person name="Nguyen N."/>
            <person name="Okwuonu G."/>
            <person name="Ongeri F."/>
            <person name="Pham C."/>
            <person name="Simmons D."/>
            <person name="Wilczek-Boney K."/>
            <person name="Hale W."/>
            <person name="Jakkamsetti A."/>
            <person name="Pham P."/>
            <person name="Ruth R."/>
            <person name="San Lucas F."/>
            <person name="Warren J."/>
            <person name="Zhang J."/>
            <person name="Zhao Z."/>
            <person name="Zhou C."/>
            <person name="Zhu D."/>
            <person name="Lee S."/>
            <person name="Bess C."/>
            <person name="Blankenburg K."/>
            <person name="Forbes L."/>
            <person name="Fu Q."/>
            <person name="Gubbala S."/>
            <person name="Hirani K."/>
            <person name="Jayaseelan J.C."/>
            <person name="Lara F."/>
            <person name="Munidasa M."/>
            <person name="Palculict T."/>
            <person name="Patil S."/>
            <person name="Pu L.-L."/>
            <person name="Saada N."/>
            <person name="Tang L."/>
            <person name="Weissenberger G."/>
            <person name="Zhu Y."/>
            <person name="Hemphill L."/>
            <person name="Shang Y."/>
            <person name="Youmans B."/>
            <person name="Ayvaz T."/>
            <person name="Ross M."/>
            <person name="Santibanez J."/>
            <person name="Aqrawi P."/>
            <person name="Gross S."/>
            <person name="Joshi V."/>
            <person name="Fowler G."/>
            <person name="Nazareth L."/>
            <person name="Reid J."/>
            <person name="Worley K."/>
            <person name="Petrosino J."/>
            <person name="Highlander S."/>
            <person name="Gibbs R."/>
        </authorList>
    </citation>
    <scope>NUCLEOTIDE SEQUENCE [LARGE SCALE GENOMIC DNA]</scope>
    <source>
        <strain evidence="3">DSM 15952 / CCUG 50447 / LMG 22039 / TP 1.5</strain>
    </source>
</reference>
<dbReference type="AlphaFoldDB" id="E6LJ64"/>
<proteinExistence type="predicted"/>
<dbReference type="EMBL" id="AEPV01000156">
    <property type="protein sequence ID" value="EFU72760.1"/>
    <property type="molecule type" value="Genomic_DNA"/>
</dbReference>
<evidence type="ECO:0000313" key="2">
    <source>
        <dbReference type="EMBL" id="EFU72760.1"/>
    </source>
</evidence>
<dbReference type="Pfam" id="PF23871">
    <property type="entry name" value="DUF7226"/>
    <property type="match status" value="1"/>
</dbReference>
<dbReference type="RefSeq" id="WP_007209401.1">
    <property type="nucleotide sequence ID" value="NZ_GL622294.1"/>
</dbReference>
<dbReference type="HOGENOM" id="CLU_3209186_0_0_9"/>
<feature type="non-terminal residue" evidence="2">
    <location>
        <position position="1"/>
    </location>
</feature>
<organism evidence="2 3">
    <name type="scientific">Enterococcus italicus (strain DSM 15952 / CCUG 50447 / LMG 22039 / TP 1.5)</name>
    <dbReference type="NCBI Taxonomy" id="888064"/>
    <lineage>
        <taxon>Bacteria</taxon>
        <taxon>Bacillati</taxon>
        <taxon>Bacillota</taxon>
        <taxon>Bacilli</taxon>
        <taxon>Lactobacillales</taxon>
        <taxon>Enterococcaceae</taxon>
        <taxon>Enterococcus</taxon>
    </lineage>
</organism>
<accession>E6LJ64</accession>
<dbReference type="InterPro" id="IPR055650">
    <property type="entry name" value="DUF7226"/>
</dbReference>
<evidence type="ECO:0000259" key="1">
    <source>
        <dbReference type="Pfam" id="PF23871"/>
    </source>
</evidence>
<name>E6LJ64_ENTI1</name>
<sequence length="44" mass="5167">ELAEAYEFDLRQSDYYANSLVYLGLATKQDCYFKLNNEGIKIKK</sequence>
<feature type="domain" description="DUF7226" evidence="1">
    <location>
        <begin position="1"/>
        <end position="42"/>
    </location>
</feature>
<keyword evidence="3" id="KW-1185">Reference proteome</keyword>
<protein>
    <recommendedName>
        <fullName evidence="1">DUF7226 domain-containing protein</fullName>
    </recommendedName>
</protein>